<keyword evidence="6" id="KW-0067">ATP-binding</keyword>
<evidence type="ECO:0000256" key="8">
    <source>
        <dbReference type="ARBA" id="ARBA00023235"/>
    </source>
</evidence>
<dbReference type="PANTHER" id="PTHR13710">
    <property type="entry name" value="DNA HELICASE RECQ FAMILY MEMBER"/>
    <property type="match status" value="1"/>
</dbReference>
<comment type="catalytic activity">
    <reaction evidence="9">
        <text>Couples ATP hydrolysis with the unwinding of duplex DNA by translocating in the 3'-5' direction.</text>
        <dbReference type="EC" id="5.6.2.4"/>
    </reaction>
</comment>
<dbReference type="GO" id="GO:0006310">
    <property type="term" value="P:DNA recombination"/>
    <property type="evidence" value="ECO:0007669"/>
    <property type="project" value="InterPro"/>
</dbReference>
<evidence type="ECO:0000256" key="2">
    <source>
        <dbReference type="ARBA" id="ARBA00022723"/>
    </source>
</evidence>
<proteinExistence type="inferred from homology"/>
<dbReference type="InterPro" id="IPR032284">
    <property type="entry name" value="RecQ_Zn-bd"/>
</dbReference>
<dbReference type="GO" id="GO:0043590">
    <property type="term" value="C:bacterial nucleoid"/>
    <property type="evidence" value="ECO:0007669"/>
    <property type="project" value="TreeGrafter"/>
</dbReference>
<evidence type="ECO:0000313" key="16">
    <source>
        <dbReference type="Proteomes" id="UP000076555"/>
    </source>
</evidence>
<keyword evidence="3" id="KW-0547">Nucleotide-binding</keyword>
<dbReference type="GO" id="GO:0003677">
    <property type="term" value="F:DNA binding"/>
    <property type="evidence" value="ECO:0007669"/>
    <property type="project" value="UniProtKB-KW"/>
</dbReference>
<dbReference type="GO" id="GO:0046872">
    <property type="term" value="F:metal ion binding"/>
    <property type="evidence" value="ECO:0007669"/>
    <property type="project" value="UniProtKB-KW"/>
</dbReference>
<dbReference type="AlphaFoldDB" id="A0A166JHD9"/>
<dbReference type="Pfam" id="PF00271">
    <property type="entry name" value="Helicase_C"/>
    <property type="match status" value="1"/>
</dbReference>
<evidence type="ECO:0000256" key="6">
    <source>
        <dbReference type="ARBA" id="ARBA00022840"/>
    </source>
</evidence>
<sequence>MNPSLKTSWQAVRATFQQIWGYDDFRPPQGEIVRSLLAKKDALIIMPTGGGKSICFQLPALLQTGLTLVISPLVALMENQVQELVERQQKAALLHSELPSFQRYKTLQALERQQLRLLYLSPETLLSPPVWEKLCHPNLQINGLILDEAHCLVQWGDTFRPAYRRLGAVRTALLKSKPPGTKISIAAFTATADTAAQKTIETVLQLQQPEIFRLNPYRPNLHLTVRIAWTPRSRKQQLLKFIQNRPKQSGLIYVRARKDSENLAVWFTKMGYTTASYHAGLGAAERRDVEAKWLSGKIPFVVCTGAFGMGINKSDVRYVIHFHAPLLMSEYVQEIGRAGRDGKPAEALALISEPTGLLDPEDKQRQQFFDDQMRSQQRTAQQLVKKLPKQGEVNAVTREFRDAAITLALLHSNGQLKWVDPFHYTIDLGVKNQPMTQSQAAKHMQQYLHTKKCRWQFLLNAFGFDKEAANWRCGHCDNCRTHIPHLQLSQAVITERKM</sequence>
<feature type="domain" description="Helicase C-terminal" evidence="14">
    <location>
        <begin position="234"/>
        <end position="388"/>
    </location>
</feature>
<dbReference type="Pfam" id="PF16124">
    <property type="entry name" value="RecQ_Zn_bind"/>
    <property type="match status" value="1"/>
</dbReference>
<evidence type="ECO:0000256" key="12">
    <source>
        <dbReference type="ARBA" id="ARBA00044550"/>
    </source>
</evidence>
<dbReference type="PROSITE" id="PS51194">
    <property type="entry name" value="HELICASE_CTER"/>
    <property type="match status" value="1"/>
</dbReference>
<accession>A0A166JHD9</accession>
<dbReference type="OrthoDB" id="9763310at2"/>
<dbReference type="GO" id="GO:0043138">
    <property type="term" value="F:3'-5' DNA helicase activity"/>
    <property type="evidence" value="ECO:0007669"/>
    <property type="project" value="UniProtKB-EC"/>
</dbReference>
<dbReference type="SMART" id="SM00490">
    <property type="entry name" value="HELICc"/>
    <property type="match status" value="1"/>
</dbReference>
<evidence type="ECO:0000256" key="9">
    <source>
        <dbReference type="ARBA" id="ARBA00034617"/>
    </source>
</evidence>
<dbReference type="GO" id="GO:0005524">
    <property type="term" value="F:ATP binding"/>
    <property type="evidence" value="ECO:0007669"/>
    <property type="project" value="UniProtKB-KW"/>
</dbReference>
<dbReference type="Gene3D" id="3.40.50.300">
    <property type="entry name" value="P-loop containing nucleotide triphosphate hydrolases"/>
    <property type="match status" value="2"/>
</dbReference>
<dbReference type="Pfam" id="PF00270">
    <property type="entry name" value="DEAD"/>
    <property type="match status" value="1"/>
</dbReference>
<dbReference type="InterPro" id="IPR004589">
    <property type="entry name" value="DNA_helicase_ATP-dep_RecQ"/>
</dbReference>
<keyword evidence="2" id="KW-0479">Metal-binding</keyword>
<dbReference type="SUPFAM" id="SSF52540">
    <property type="entry name" value="P-loop containing nucleoside triphosphate hydrolases"/>
    <property type="match status" value="1"/>
</dbReference>
<organism evidence="15 16">
    <name type="scientific">Nodularia spumigena CENA596</name>
    <dbReference type="NCBI Taxonomy" id="1819295"/>
    <lineage>
        <taxon>Bacteria</taxon>
        <taxon>Bacillati</taxon>
        <taxon>Cyanobacteriota</taxon>
        <taxon>Cyanophyceae</taxon>
        <taxon>Nostocales</taxon>
        <taxon>Nodulariaceae</taxon>
        <taxon>Nodularia</taxon>
    </lineage>
</organism>
<dbReference type="InterPro" id="IPR011545">
    <property type="entry name" value="DEAD/DEAH_box_helicase_dom"/>
</dbReference>
<keyword evidence="7" id="KW-0238">DNA-binding</keyword>
<evidence type="ECO:0000256" key="5">
    <source>
        <dbReference type="ARBA" id="ARBA00022806"/>
    </source>
</evidence>
<evidence type="ECO:0000259" key="14">
    <source>
        <dbReference type="PROSITE" id="PS51194"/>
    </source>
</evidence>
<dbReference type="NCBIfam" id="TIGR00614">
    <property type="entry name" value="recQ_fam"/>
    <property type="match status" value="1"/>
</dbReference>
<evidence type="ECO:0000256" key="11">
    <source>
        <dbReference type="ARBA" id="ARBA00044535"/>
    </source>
</evidence>
<comment type="caution">
    <text evidence="15">The sequence shown here is derived from an EMBL/GenBank/DDBJ whole genome shotgun (WGS) entry which is preliminary data.</text>
</comment>
<dbReference type="PROSITE" id="PS51192">
    <property type="entry name" value="HELICASE_ATP_BIND_1"/>
    <property type="match status" value="1"/>
</dbReference>
<reference evidence="15 16" key="1">
    <citation type="submission" date="2016-04" db="EMBL/GenBank/DDBJ databases">
        <title>Draft Genome Assembly of the Bloom-forming Cyanobacterium Nodularia spumigena Strain CENA596 in Shrimp Production Ponds.</title>
        <authorList>
            <person name="Popin R.V."/>
            <person name="Rigonato J."/>
            <person name="Abreu V.A."/>
            <person name="Andreote A.P."/>
            <person name="Silveira S.B."/>
            <person name="Odebrecht C."/>
            <person name="Fiore M.F."/>
        </authorList>
    </citation>
    <scope>NUCLEOTIDE SEQUENCE [LARGE SCALE GENOMIC DNA]</scope>
    <source>
        <strain evidence="15 16">CENA596</strain>
    </source>
</reference>
<keyword evidence="5" id="KW-0347">Helicase</keyword>
<dbReference type="EC" id="5.6.2.4" evidence="10"/>
<dbReference type="CDD" id="cd17920">
    <property type="entry name" value="DEXHc_RecQ"/>
    <property type="match status" value="1"/>
</dbReference>
<dbReference type="SMART" id="SM00487">
    <property type="entry name" value="DEXDc"/>
    <property type="match status" value="1"/>
</dbReference>
<evidence type="ECO:0000313" key="15">
    <source>
        <dbReference type="EMBL" id="KZL49719.1"/>
    </source>
</evidence>
<dbReference type="GO" id="GO:0030894">
    <property type="term" value="C:replisome"/>
    <property type="evidence" value="ECO:0007669"/>
    <property type="project" value="TreeGrafter"/>
</dbReference>
<evidence type="ECO:0000256" key="1">
    <source>
        <dbReference type="ARBA" id="ARBA00005446"/>
    </source>
</evidence>
<dbReference type="InterPro" id="IPR027417">
    <property type="entry name" value="P-loop_NTPase"/>
</dbReference>
<protein>
    <recommendedName>
        <fullName evidence="11">ATP-dependent DNA helicase RecQ</fullName>
        <ecNumber evidence="10">5.6.2.4</ecNumber>
    </recommendedName>
    <alternativeName>
        <fullName evidence="12">DNA 3'-5' helicase RecQ</fullName>
    </alternativeName>
</protein>
<dbReference type="GO" id="GO:0009378">
    <property type="term" value="F:four-way junction helicase activity"/>
    <property type="evidence" value="ECO:0007669"/>
    <property type="project" value="TreeGrafter"/>
</dbReference>
<evidence type="ECO:0000256" key="4">
    <source>
        <dbReference type="ARBA" id="ARBA00022801"/>
    </source>
</evidence>
<dbReference type="InterPro" id="IPR014001">
    <property type="entry name" value="Helicase_ATP-bd"/>
</dbReference>
<dbReference type="EMBL" id="LWAJ01000139">
    <property type="protein sequence ID" value="KZL49719.1"/>
    <property type="molecule type" value="Genomic_DNA"/>
</dbReference>
<feature type="domain" description="Helicase ATP-binding" evidence="13">
    <location>
        <begin position="33"/>
        <end position="210"/>
    </location>
</feature>
<dbReference type="GO" id="GO:0016787">
    <property type="term" value="F:hydrolase activity"/>
    <property type="evidence" value="ECO:0007669"/>
    <property type="project" value="UniProtKB-KW"/>
</dbReference>
<name>A0A166JHD9_NODSP</name>
<keyword evidence="4" id="KW-0378">Hydrolase</keyword>
<dbReference type="GO" id="GO:0006281">
    <property type="term" value="P:DNA repair"/>
    <property type="evidence" value="ECO:0007669"/>
    <property type="project" value="TreeGrafter"/>
</dbReference>
<comment type="similarity">
    <text evidence="1">Belongs to the helicase family. RecQ subfamily.</text>
</comment>
<dbReference type="GO" id="GO:0005737">
    <property type="term" value="C:cytoplasm"/>
    <property type="evidence" value="ECO:0007669"/>
    <property type="project" value="TreeGrafter"/>
</dbReference>
<dbReference type="PANTHER" id="PTHR13710:SF105">
    <property type="entry name" value="ATP-DEPENDENT DNA HELICASE Q1"/>
    <property type="match status" value="1"/>
</dbReference>
<gene>
    <name evidence="15" type="ORF">A2T98_11340</name>
</gene>
<evidence type="ECO:0000256" key="7">
    <source>
        <dbReference type="ARBA" id="ARBA00023125"/>
    </source>
</evidence>
<evidence type="ECO:0000259" key="13">
    <source>
        <dbReference type="PROSITE" id="PS51192"/>
    </source>
</evidence>
<dbReference type="Proteomes" id="UP000076555">
    <property type="component" value="Unassembled WGS sequence"/>
</dbReference>
<dbReference type="InterPro" id="IPR001650">
    <property type="entry name" value="Helicase_C-like"/>
</dbReference>
<evidence type="ECO:0000256" key="10">
    <source>
        <dbReference type="ARBA" id="ARBA00034808"/>
    </source>
</evidence>
<keyword evidence="8" id="KW-0413">Isomerase</keyword>
<evidence type="ECO:0000256" key="3">
    <source>
        <dbReference type="ARBA" id="ARBA00022741"/>
    </source>
</evidence>
<dbReference type="RefSeq" id="WP_063872860.1">
    <property type="nucleotide sequence ID" value="NZ_CAWMRI010000139.1"/>
</dbReference>